<evidence type="ECO:0000256" key="15">
    <source>
        <dbReference type="RuleBase" id="RU004430"/>
    </source>
</evidence>
<evidence type="ECO:0000256" key="1">
    <source>
        <dbReference type="ARBA" id="ARBA00004225"/>
    </source>
</evidence>
<protein>
    <recommendedName>
        <fullName evidence="4 15">NADH-ubiquinone oxidoreductase chain 6</fullName>
        <ecNumber evidence="3 15">7.1.1.2</ecNumber>
    </recommendedName>
</protein>
<name>A0A2P1H9Y8_9NEOP</name>
<dbReference type="AlphaFoldDB" id="A0A2P1H9Y8"/>
<reference evidence="16" key="1">
    <citation type="journal article" date="2018" name="Mol. Biol. Evol.">
        <title>Transoceanic dispersal and plate tectonics shaped global cockroach distributions: evidence from mitochondrial phylogenomics.</title>
        <authorList>
            <person name="Bourguignon T."/>
            <person name="Qian T."/>
            <person name="Ho S.Y.W."/>
            <person name="Juna F."/>
            <person name="Wang Z."/>
            <person name="Arab D.A."/>
            <person name="Cameron S.L."/>
            <person name="Walker J."/>
            <person name="Rentz D."/>
            <person name="Evans T.A."/>
            <person name="Lo N."/>
        </authorList>
    </citation>
    <scope>NUCLEOTIDE SEQUENCE</scope>
</reference>
<evidence type="ECO:0000256" key="12">
    <source>
        <dbReference type="ARBA" id="ARBA00023128"/>
    </source>
</evidence>
<evidence type="ECO:0000256" key="3">
    <source>
        <dbReference type="ARBA" id="ARBA00012944"/>
    </source>
</evidence>
<feature type="transmembrane region" description="Helical" evidence="15">
    <location>
        <begin position="133"/>
        <end position="152"/>
    </location>
</feature>
<keyword evidence="11 15" id="KW-0520">NAD</keyword>
<keyword evidence="10 15" id="KW-1133">Transmembrane helix</keyword>
<evidence type="ECO:0000256" key="4">
    <source>
        <dbReference type="ARBA" id="ARBA00021095"/>
    </source>
</evidence>
<keyword evidence="7 15" id="KW-0812">Transmembrane</keyword>
<dbReference type="GO" id="GO:0008137">
    <property type="term" value="F:NADH dehydrogenase (ubiquinone) activity"/>
    <property type="evidence" value="ECO:0007669"/>
    <property type="project" value="UniProtKB-UniRule"/>
</dbReference>
<dbReference type="GO" id="GO:0031966">
    <property type="term" value="C:mitochondrial membrane"/>
    <property type="evidence" value="ECO:0007669"/>
    <property type="project" value="UniProtKB-SubCell"/>
</dbReference>
<keyword evidence="5 15" id="KW-0813">Transport</keyword>
<geneLocation type="mitochondrion" evidence="16"/>
<feature type="transmembrane region" description="Helical" evidence="15">
    <location>
        <begin position="21"/>
        <end position="40"/>
    </location>
</feature>
<evidence type="ECO:0000256" key="9">
    <source>
        <dbReference type="ARBA" id="ARBA00022982"/>
    </source>
</evidence>
<evidence type="ECO:0000256" key="8">
    <source>
        <dbReference type="ARBA" id="ARBA00022967"/>
    </source>
</evidence>
<accession>A0A2P1H9Y8</accession>
<keyword evidence="12 15" id="KW-0496">Mitochondrion</keyword>
<dbReference type="PANTHER" id="PTHR11435">
    <property type="entry name" value="NADH UBIQUINONE OXIDOREDUCTASE SUBUNIT ND6"/>
    <property type="match status" value="1"/>
</dbReference>
<keyword evidence="13 15" id="KW-0472">Membrane</keyword>
<dbReference type="PANTHER" id="PTHR11435:SF1">
    <property type="entry name" value="NADH-UBIQUINONE OXIDOREDUCTASE CHAIN 6"/>
    <property type="match status" value="1"/>
</dbReference>
<keyword evidence="15" id="KW-0830">Ubiquinone</keyword>
<evidence type="ECO:0000256" key="5">
    <source>
        <dbReference type="ARBA" id="ARBA00022448"/>
    </source>
</evidence>
<evidence type="ECO:0000256" key="6">
    <source>
        <dbReference type="ARBA" id="ARBA00022660"/>
    </source>
</evidence>
<feature type="transmembrane region" description="Helical" evidence="15">
    <location>
        <begin position="78"/>
        <end position="96"/>
    </location>
</feature>
<evidence type="ECO:0000256" key="13">
    <source>
        <dbReference type="ARBA" id="ARBA00023136"/>
    </source>
</evidence>
<dbReference type="Pfam" id="PF00499">
    <property type="entry name" value="Oxidored_q3"/>
    <property type="match status" value="1"/>
</dbReference>
<evidence type="ECO:0000256" key="11">
    <source>
        <dbReference type="ARBA" id="ARBA00023027"/>
    </source>
</evidence>
<comment type="subcellular location">
    <subcellularLocation>
        <location evidence="1 15">Mitochondrion membrane</location>
        <topology evidence="1 15">Multi-pass membrane protein</topology>
    </subcellularLocation>
</comment>
<sequence>MVLISINMIISFMFTQMKHPLAMGLTLLIQTIIMSMISGMMSKNFWFSYILFLIFLGGMLILFIYVTSLASNEMFNTSTGMIIMIMLLIPIMMLMTKNYWSELNLYNQESMNFLVNSNLSTTLIKLYNHPTNLITIMLASYLFLTLIIVVKITNIFKGPLRKTY</sequence>
<evidence type="ECO:0000256" key="2">
    <source>
        <dbReference type="ARBA" id="ARBA00005698"/>
    </source>
</evidence>
<dbReference type="EMBL" id="MG882236">
    <property type="protein sequence ID" value="AVN68331.1"/>
    <property type="molecule type" value="Genomic_DNA"/>
</dbReference>
<evidence type="ECO:0000256" key="10">
    <source>
        <dbReference type="ARBA" id="ARBA00022989"/>
    </source>
</evidence>
<dbReference type="InterPro" id="IPR050269">
    <property type="entry name" value="ComplexI_Subunit6"/>
</dbReference>
<proteinExistence type="inferred from homology"/>
<evidence type="ECO:0000256" key="14">
    <source>
        <dbReference type="ARBA" id="ARBA00049551"/>
    </source>
</evidence>
<evidence type="ECO:0000313" key="16">
    <source>
        <dbReference type="EMBL" id="AVN68331.1"/>
    </source>
</evidence>
<comment type="catalytic activity">
    <reaction evidence="14 15">
        <text>a ubiquinone + NADH + 5 H(+)(in) = a ubiquinol + NAD(+) + 4 H(+)(out)</text>
        <dbReference type="Rhea" id="RHEA:29091"/>
        <dbReference type="Rhea" id="RHEA-COMP:9565"/>
        <dbReference type="Rhea" id="RHEA-COMP:9566"/>
        <dbReference type="ChEBI" id="CHEBI:15378"/>
        <dbReference type="ChEBI" id="CHEBI:16389"/>
        <dbReference type="ChEBI" id="CHEBI:17976"/>
        <dbReference type="ChEBI" id="CHEBI:57540"/>
        <dbReference type="ChEBI" id="CHEBI:57945"/>
        <dbReference type="EC" id="7.1.1.2"/>
    </reaction>
</comment>
<keyword evidence="8 15" id="KW-1278">Translocase</keyword>
<gene>
    <name evidence="16" type="primary">nad6</name>
</gene>
<comment type="function">
    <text evidence="15">Core subunit of the mitochondrial membrane respiratory chain NADH dehydrogenase (Complex I) which catalyzes electron transfer from NADH through the respiratory chain, using ubiquinone as an electron acceptor. Essential for the catalytic activity and assembly of complex I.</text>
</comment>
<keyword evidence="9 15" id="KW-0249">Electron transport</keyword>
<feature type="transmembrane region" description="Helical" evidence="15">
    <location>
        <begin position="46"/>
        <end position="66"/>
    </location>
</feature>
<evidence type="ECO:0000256" key="7">
    <source>
        <dbReference type="ARBA" id="ARBA00022692"/>
    </source>
</evidence>
<keyword evidence="6 15" id="KW-0679">Respiratory chain</keyword>
<dbReference type="InterPro" id="IPR001457">
    <property type="entry name" value="NADH_UbQ/plastoQ_OxRdtase_su6"/>
</dbReference>
<organism evidence="16">
    <name type="scientific">Ectobius sp. Z254C</name>
    <dbReference type="NCBI Taxonomy" id="2093462"/>
    <lineage>
        <taxon>Eukaryota</taxon>
        <taxon>Metazoa</taxon>
        <taxon>Ecdysozoa</taxon>
        <taxon>Arthropoda</taxon>
        <taxon>Hexapoda</taxon>
        <taxon>Insecta</taxon>
        <taxon>Pterygota</taxon>
        <taxon>Neoptera</taxon>
        <taxon>Polyneoptera</taxon>
        <taxon>Dictyoptera</taxon>
        <taxon>Blattodea</taxon>
        <taxon>Blaberoidea</taxon>
        <taxon>Ectobiidae</taxon>
        <taxon>Ectobiinae</taxon>
        <taxon>Ectobius</taxon>
    </lineage>
</organism>
<comment type="similarity">
    <text evidence="2 15">Belongs to the complex I subunit 6 family.</text>
</comment>
<dbReference type="EC" id="7.1.1.2" evidence="3 15"/>